<dbReference type="EMBL" id="MCGR01000001">
    <property type="protein sequence ID" value="ORY92738.1"/>
    <property type="molecule type" value="Genomic_DNA"/>
</dbReference>
<dbReference type="PANTHER" id="PTHR28047">
    <property type="entry name" value="PROTEIN DCG1"/>
    <property type="match status" value="1"/>
</dbReference>
<accession>A0A1Y2G858</accession>
<organism evidence="2 3">
    <name type="scientific">Leucosporidium creatinivorum</name>
    <dbReference type="NCBI Taxonomy" id="106004"/>
    <lineage>
        <taxon>Eukaryota</taxon>
        <taxon>Fungi</taxon>
        <taxon>Dikarya</taxon>
        <taxon>Basidiomycota</taxon>
        <taxon>Pucciniomycotina</taxon>
        <taxon>Microbotryomycetes</taxon>
        <taxon>Leucosporidiales</taxon>
        <taxon>Leucosporidium</taxon>
    </lineage>
</organism>
<dbReference type="InParanoid" id="A0A1Y2G858"/>
<reference evidence="2 3" key="1">
    <citation type="submission" date="2016-07" db="EMBL/GenBank/DDBJ databases">
        <title>Pervasive Adenine N6-methylation of Active Genes in Fungi.</title>
        <authorList>
            <consortium name="DOE Joint Genome Institute"/>
            <person name="Mondo S.J."/>
            <person name="Dannebaum R.O."/>
            <person name="Kuo R.C."/>
            <person name="Labutti K."/>
            <person name="Haridas S."/>
            <person name="Kuo A."/>
            <person name="Salamov A."/>
            <person name="Ahrendt S.R."/>
            <person name="Lipzen A."/>
            <person name="Sullivan W."/>
            <person name="Andreopoulos W.B."/>
            <person name="Clum A."/>
            <person name="Lindquist E."/>
            <person name="Daum C."/>
            <person name="Ramamoorthy G.K."/>
            <person name="Gryganskyi A."/>
            <person name="Culley D."/>
            <person name="Magnuson J.K."/>
            <person name="James T.Y."/>
            <person name="O'Malley M.A."/>
            <person name="Stajich J.E."/>
            <person name="Spatafora J.W."/>
            <person name="Visel A."/>
            <person name="Grigoriev I.V."/>
        </authorList>
    </citation>
    <scope>NUCLEOTIDE SEQUENCE [LARGE SCALE GENOMIC DNA]</scope>
    <source>
        <strain evidence="2 3">62-1032</strain>
    </source>
</reference>
<proteinExistence type="inferred from homology"/>
<protein>
    <submittedName>
        <fullName evidence="2">Asp/Glu/hydantoin racemase</fullName>
    </submittedName>
</protein>
<comment type="caution">
    <text evidence="2">The sequence shown here is derived from an EMBL/GenBank/DDBJ whole genome shotgun (WGS) entry which is preliminary data.</text>
</comment>
<evidence type="ECO:0000313" key="2">
    <source>
        <dbReference type="EMBL" id="ORY92738.1"/>
    </source>
</evidence>
<gene>
    <name evidence="2" type="ORF">BCR35DRAFT_349071</name>
</gene>
<dbReference type="InterPro" id="IPR015942">
    <property type="entry name" value="Asp/Glu/hydantoin_racemase"/>
</dbReference>
<evidence type="ECO:0000256" key="1">
    <source>
        <dbReference type="ARBA" id="ARBA00038414"/>
    </source>
</evidence>
<dbReference type="PANTHER" id="PTHR28047:SF5">
    <property type="entry name" value="PROTEIN DCG1"/>
    <property type="match status" value="1"/>
</dbReference>
<name>A0A1Y2G858_9BASI</name>
<dbReference type="InterPro" id="IPR052186">
    <property type="entry name" value="Hydantoin_racemase-like"/>
</dbReference>
<dbReference type="Pfam" id="PF01177">
    <property type="entry name" value="Asp_Glu_race"/>
    <property type="match status" value="1"/>
</dbReference>
<dbReference type="STRING" id="106004.A0A1Y2G858"/>
<dbReference type="Gene3D" id="3.40.50.12500">
    <property type="match status" value="1"/>
</dbReference>
<dbReference type="Proteomes" id="UP000193467">
    <property type="component" value="Unassembled WGS sequence"/>
</dbReference>
<sequence length="241" mass="25472">MASSLPILIINPNTTTAMTDGLREMLAPFVTTPPTCFTAPTGVNSINSSADCHLSATHVLPHLLDPSSDLLESHSAILIACYSEHPLVPSIKEHTTKPVTGIFEASVSAALLLLKPEQSFGIVSTGKVWEELLSTGVANQLGAETSRRFAGVETTGLTAVELHDAPAEEVREKMKDATKRLLRRGNVGAVCLGCAGMAGMEEMVREACVEEKGEKEGRDVRIIDGAKAGVALLEGLVKLGM</sequence>
<dbReference type="FunCoup" id="A0A1Y2G858">
    <property type="interactions" value="5"/>
</dbReference>
<keyword evidence="3" id="KW-1185">Reference proteome</keyword>
<dbReference type="InterPro" id="IPR053714">
    <property type="entry name" value="Iso_Racemase_Enz_sf"/>
</dbReference>
<dbReference type="AlphaFoldDB" id="A0A1Y2G858"/>
<dbReference type="GO" id="GO:0047661">
    <property type="term" value="F:amino-acid racemase activity"/>
    <property type="evidence" value="ECO:0007669"/>
    <property type="project" value="InterPro"/>
</dbReference>
<evidence type="ECO:0000313" key="3">
    <source>
        <dbReference type="Proteomes" id="UP000193467"/>
    </source>
</evidence>
<comment type="similarity">
    <text evidence="1">Belongs to the HyuE racemase family.</text>
</comment>
<dbReference type="OrthoDB" id="412018at2759"/>